<dbReference type="InterPro" id="IPR050587">
    <property type="entry name" value="GNT1/Glycosyltrans_8"/>
</dbReference>
<dbReference type="Proteomes" id="UP000452235">
    <property type="component" value="Unassembled WGS sequence"/>
</dbReference>
<organism evidence="1 2">
    <name type="scientific">Aspergillus terreus</name>
    <dbReference type="NCBI Taxonomy" id="33178"/>
    <lineage>
        <taxon>Eukaryota</taxon>
        <taxon>Fungi</taxon>
        <taxon>Dikarya</taxon>
        <taxon>Ascomycota</taxon>
        <taxon>Pezizomycotina</taxon>
        <taxon>Eurotiomycetes</taxon>
        <taxon>Eurotiomycetidae</taxon>
        <taxon>Eurotiales</taxon>
        <taxon>Aspergillaceae</taxon>
        <taxon>Aspergillus</taxon>
        <taxon>Aspergillus subgen. Circumdati</taxon>
    </lineage>
</organism>
<name>A0A5M3ZB06_ASPTE</name>
<keyword evidence="1" id="KW-0808">Transferase</keyword>
<dbReference type="InterPro" id="IPR002495">
    <property type="entry name" value="Glyco_trans_8"/>
</dbReference>
<gene>
    <name evidence="1" type="ORF">ATEIFO6365_0010044900</name>
</gene>
<evidence type="ECO:0000313" key="1">
    <source>
        <dbReference type="EMBL" id="GFF19669.1"/>
    </source>
</evidence>
<dbReference type="Gene3D" id="3.90.550.10">
    <property type="entry name" value="Spore Coat Polysaccharide Biosynthesis Protein SpsA, Chain A"/>
    <property type="match status" value="1"/>
</dbReference>
<dbReference type="Pfam" id="PF01501">
    <property type="entry name" value="Glyco_transf_8"/>
    <property type="match status" value="1"/>
</dbReference>
<keyword evidence="2" id="KW-1185">Reference proteome</keyword>
<evidence type="ECO:0000313" key="2">
    <source>
        <dbReference type="Proteomes" id="UP000452235"/>
    </source>
</evidence>
<protein>
    <submittedName>
        <fullName evidence="1">Glycosyl transferase family protein</fullName>
    </submittedName>
</protein>
<dbReference type="EMBL" id="BLJY01000010">
    <property type="protein sequence ID" value="GFF19669.1"/>
    <property type="molecule type" value="Genomic_DNA"/>
</dbReference>
<dbReference type="SUPFAM" id="SSF53448">
    <property type="entry name" value="Nucleotide-diphospho-sugar transferases"/>
    <property type="match status" value="1"/>
</dbReference>
<dbReference type="CDD" id="cd02537">
    <property type="entry name" value="GT8_Glycogenin"/>
    <property type="match status" value="1"/>
</dbReference>
<comment type="caution">
    <text evidence="1">The sequence shown here is derived from an EMBL/GenBank/DDBJ whole genome shotgun (WGS) entry which is preliminary data.</text>
</comment>
<sequence>MPPSKEKIWASLITNTNYLPGLLTLHASLLSTHTAYPFVALYTPSLPATALAALHARNIRTHPVPPLTPEQTRGYAHDPRFAETWTKLVVFSLEEYDRVVLLDGDMLVRRNMDELMSIPLSSSADGDGEGVFAASHACACNPLQKPHYPPTWYVPDPRKRANCAFTSQHADPVRAQTHGAPPSAGVGMLNSGLLVVRPSTSAWSEIEAALRTPERTARYIFPDQELLSDVFRGRWVALPYVYNALKTMRWTGVHDGIWRDTEVKNVHYIFERKPWHEDPQDPTLDELNRWWWDVCLRRKQSEQQQGITDGL</sequence>
<dbReference type="OrthoDB" id="2014201at2759"/>
<dbReference type="InterPro" id="IPR029044">
    <property type="entry name" value="Nucleotide-diphossugar_trans"/>
</dbReference>
<dbReference type="PANTHER" id="PTHR11183">
    <property type="entry name" value="GLYCOGENIN SUBFAMILY MEMBER"/>
    <property type="match status" value="1"/>
</dbReference>
<dbReference type="AlphaFoldDB" id="A0A5M3ZB06"/>
<reference evidence="1 2" key="1">
    <citation type="submission" date="2020-01" db="EMBL/GenBank/DDBJ databases">
        <title>Aspergillus terreus IFO 6365 whole genome shotgun sequence.</title>
        <authorList>
            <person name="Kanamasa S."/>
            <person name="Takahashi H."/>
        </authorList>
    </citation>
    <scope>NUCLEOTIDE SEQUENCE [LARGE SCALE GENOMIC DNA]</scope>
    <source>
        <strain evidence="1 2">IFO 6365</strain>
    </source>
</reference>
<dbReference type="GO" id="GO:0016757">
    <property type="term" value="F:glycosyltransferase activity"/>
    <property type="evidence" value="ECO:0007669"/>
    <property type="project" value="InterPro"/>
</dbReference>
<proteinExistence type="predicted"/>
<dbReference type="VEuPathDB" id="FungiDB:ATEG_08932"/>
<accession>A0A5M3ZB06</accession>